<dbReference type="SMART" id="SM00233">
    <property type="entry name" value="PH"/>
    <property type="match status" value="2"/>
</dbReference>
<comment type="caution">
    <text evidence="3">The sequence shown here is derived from an EMBL/GenBank/DDBJ whole genome shotgun (WGS) entry which is preliminary data.</text>
</comment>
<feature type="domain" description="PH" evidence="2">
    <location>
        <begin position="72"/>
        <end position="197"/>
    </location>
</feature>
<dbReference type="InterPro" id="IPR001849">
    <property type="entry name" value="PH_domain"/>
</dbReference>
<feature type="compositionally biased region" description="Polar residues" evidence="1">
    <location>
        <begin position="1"/>
        <end position="12"/>
    </location>
</feature>
<feature type="compositionally biased region" description="Acidic residues" evidence="1">
    <location>
        <begin position="773"/>
        <end position="795"/>
    </location>
</feature>
<feature type="region of interest" description="Disordered" evidence="1">
    <location>
        <begin position="608"/>
        <end position="643"/>
    </location>
</feature>
<feature type="compositionally biased region" description="Low complexity" evidence="1">
    <location>
        <begin position="675"/>
        <end position="689"/>
    </location>
</feature>
<dbReference type="SUPFAM" id="SSF50729">
    <property type="entry name" value="PH domain-like"/>
    <property type="match status" value="1"/>
</dbReference>
<dbReference type="EMBL" id="AVOT02004642">
    <property type="protein sequence ID" value="MBW0476945.1"/>
    <property type="molecule type" value="Genomic_DNA"/>
</dbReference>
<evidence type="ECO:0000313" key="3">
    <source>
        <dbReference type="EMBL" id="MBW0476945.1"/>
    </source>
</evidence>
<dbReference type="InterPro" id="IPR011993">
    <property type="entry name" value="PH-like_dom_sf"/>
</dbReference>
<dbReference type="Proteomes" id="UP000765509">
    <property type="component" value="Unassembled WGS sequence"/>
</dbReference>
<feature type="compositionally biased region" description="Polar residues" evidence="1">
    <location>
        <begin position="821"/>
        <end position="830"/>
    </location>
</feature>
<reference evidence="3" key="1">
    <citation type="submission" date="2021-03" db="EMBL/GenBank/DDBJ databases">
        <title>Draft genome sequence of rust myrtle Austropuccinia psidii MF-1, a brazilian biotype.</title>
        <authorList>
            <person name="Quecine M.C."/>
            <person name="Pachon D.M.R."/>
            <person name="Bonatelli M.L."/>
            <person name="Correr F.H."/>
            <person name="Franceschini L.M."/>
            <person name="Leite T.F."/>
            <person name="Margarido G.R.A."/>
            <person name="Almeida C.A."/>
            <person name="Ferrarezi J.A."/>
            <person name="Labate C.A."/>
        </authorList>
    </citation>
    <scope>NUCLEOTIDE SEQUENCE</scope>
    <source>
        <strain evidence="3">MF-1</strain>
    </source>
</reference>
<protein>
    <recommendedName>
        <fullName evidence="2">PH domain-containing protein</fullName>
    </recommendedName>
</protein>
<evidence type="ECO:0000256" key="1">
    <source>
        <dbReference type="SAM" id="MobiDB-lite"/>
    </source>
</evidence>
<keyword evidence="4" id="KW-1185">Reference proteome</keyword>
<feature type="compositionally biased region" description="Polar residues" evidence="1">
    <location>
        <begin position="703"/>
        <end position="712"/>
    </location>
</feature>
<evidence type="ECO:0000259" key="2">
    <source>
        <dbReference type="PROSITE" id="PS50003"/>
    </source>
</evidence>
<feature type="compositionally biased region" description="Polar residues" evidence="1">
    <location>
        <begin position="500"/>
        <end position="545"/>
    </location>
</feature>
<feature type="region of interest" description="Disordered" evidence="1">
    <location>
        <begin position="1"/>
        <end position="30"/>
    </location>
</feature>
<proteinExistence type="predicted"/>
<dbReference type="AlphaFoldDB" id="A0A9Q3C5A9"/>
<feature type="region of interest" description="Disordered" evidence="1">
    <location>
        <begin position="665"/>
        <end position="841"/>
    </location>
</feature>
<feature type="compositionally biased region" description="Low complexity" evidence="1">
    <location>
        <begin position="727"/>
        <end position="747"/>
    </location>
</feature>
<dbReference type="Pfam" id="PF25381">
    <property type="entry name" value="PH_26"/>
    <property type="match status" value="1"/>
</dbReference>
<feature type="compositionally biased region" description="Polar residues" evidence="1">
    <location>
        <begin position="623"/>
        <end position="635"/>
    </location>
</feature>
<organism evidence="3 4">
    <name type="scientific">Austropuccinia psidii MF-1</name>
    <dbReference type="NCBI Taxonomy" id="1389203"/>
    <lineage>
        <taxon>Eukaryota</taxon>
        <taxon>Fungi</taxon>
        <taxon>Dikarya</taxon>
        <taxon>Basidiomycota</taxon>
        <taxon>Pucciniomycotina</taxon>
        <taxon>Pucciniomycetes</taxon>
        <taxon>Pucciniales</taxon>
        <taxon>Sphaerophragmiaceae</taxon>
        <taxon>Austropuccinia</taxon>
    </lineage>
</organism>
<feature type="region of interest" description="Disordered" evidence="1">
    <location>
        <begin position="459"/>
        <end position="478"/>
    </location>
</feature>
<accession>A0A9Q3C5A9</accession>
<dbReference type="InterPro" id="IPR058155">
    <property type="entry name" value="Skg3/CAF120-like_PH"/>
</dbReference>
<dbReference type="Gene3D" id="2.30.29.30">
    <property type="entry name" value="Pleckstrin-homology domain (PH domain)/Phosphotyrosine-binding domain (PTB)"/>
    <property type="match status" value="1"/>
</dbReference>
<feature type="region of interest" description="Disordered" evidence="1">
    <location>
        <begin position="485"/>
        <end position="545"/>
    </location>
</feature>
<dbReference type="OrthoDB" id="2505514at2759"/>
<feature type="compositionally biased region" description="Polar residues" evidence="1">
    <location>
        <begin position="463"/>
        <end position="476"/>
    </location>
</feature>
<dbReference type="PROSITE" id="PS50003">
    <property type="entry name" value="PH_DOMAIN"/>
    <property type="match status" value="1"/>
</dbReference>
<gene>
    <name evidence="3" type="ORF">O181_016660</name>
</gene>
<name>A0A9Q3C5A9_9BASI</name>
<evidence type="ECO:0000313" key="4">
    <source>
        <dbReference type="Proteomes" id="UP000765509"/>
    </source>
</evidence>
<dbReference type="Pfam" id="PF00169">
    <property type="entry name" value="PH"/>
    <property type="match status" value="1"/>
</dbReference>
<sequence>MQNSSSTKSLNPHSRMRAPSSAPLISQIHSKPDLNPSLSASSSSSSVSSSSAVNVNSLHNMNHVVGLFGIPKFYHQGFVFRRTCLLSDGMPPKRTDPFINWSKYYVQITSTTLSSWNANEIEMAASKGLQVPPTYTNITDASISLPNSDATPTLDLQNPPSPHIFFLNNAGRNKFIFACTDHADLVSWVTAIRLASWERSRLFEIYTGVLLALRLPTPQAPSIKEKHEGHLVIRFPRDTEWTKVWCSISRDGTGTGSTKETKDNRWNRRSSLFGLSNFHIKSTSPHHHPGNLDALQSDRGIETVITFYSKKGSKKPIGTFAAVNFAAAVYPESKALIESSTMFKLEGDFQSFHPDGRPSENLEQGFILATPDDGTLQDMLAWLLGIMSAFKLYGRPQKLSYDPYDPSSFYFGYPIGPEQDHLFLDRLTAENLPVPEQNLAKIRHGFTSLLFQRFQASLKPSPRNHSGTDLNPSSPLAKQVDVPNLVDSQNSQPTPDQPKSDSTALPSPVISTSLSPTDPQSPSLSASVPQTFNTSSPNAGSTDMATPTAELKQTYIQPVTATKTSPNADTSELQDLETLAAYVSFPSDNFDEPIFKAETDITNRLQTTLSSSTMPEKAFPTDEASNSNPKSTLPSSKPLEAGATENDGYEYMMYALSLAEDPSSSELSIKDPMKPISSPNLSSPSSPVPKLAFLTQPPPDQDSLVQDSQSPNPIIADSKPSFPSSFAAGKKSAARLAAVQAAQAADKAASHRPGKVGRISAEKKKVVASWNSDSEDEDEDQDNEEEEEEEEEGEEQDSRLQKHRLTNLQLTESNLPEKSRNPLLSVNSPDFPSGSMPRAHPTPDQIPLSHYGSQFPNPAARREIPAVLRDQPAEPSDMAGMRPAFSQHGLLHRVMQERQEKSAKSIQEAAHWTGEPLVQVGHKPPPPQSGLLGAIANHERDRKRDGGMGAVLTARARERAVRQREAEMQKQSMMLMGGVPYGNMVGGGYPSGVMSPGMMPMMYNHQLMGAGAMMPNPAVAYEQMMFQQHQMQMQQQQAMMAAQQAYMTTPFGYSAGNNTTGQMMNPNTMGVSNNGMMNPHQSVYGNLAGMAPNNYLNTPNNIGFVGNHLNADYMVGVNNPGAFIHPPNSPSYQNQVSHQQ</sequence>